<protein>
    <submittedName>
        <fullName evidence="2">Uncharacterized protein</fullName>
    </submittedName>
</protein>
<evidence type="ECO:0000313" key="3">
    <source>
        <dbReference type="Proteomes" id="UP001141327"/>
    </source>
</evidence>
<feature type="region of interest" description="Disordered" evidence="1">
    <location>
        <begin position="70"/>
        <end position="144"/>
    </location>
</feature>
<feature type="compositionally biased region" description="Low complexity" evidence="1">
    <location>
        <begin position="98"/>
        <end position="107"/>
    </location>
</feature>
<organism evidence="2 3">
    <name type="scientific">Paratrimastix pyriformis</name>
    <dbReference type="NCBI Taxonomy" id="342808"/>
    <lineage>
        <taxon>Eukaryota</taxon>
        <taxon>Metamonada</taxon>
        <taxon>Preaxostyla</taxon>
        <taxon>Paratrimastigidae</taxon>
        <taxon>Paratrimastix</taxon>
    </lineage>
</organism>
<accession>A0ABQ8UJK3</accession>
<gene>
    <name evidence="2" type="ORF">PAPYR_6876</name>
</gene>
<evidence type="ECO:0000313" key="2">
    <source>
        <dbReference type="EMBL" id="KAJ4457625.1"/>
    </source>
</evidence>
<name>A0ABQ8UJK3_9EUKA</name>
<comment type="caution">
    <text evidence="2">The sequence shown here is derived from an EMBL/GenBank/DDBJ whole genome shotgun (WGS) entry which is preliminary data.</text>
</comment>
<keyword evidence="3" id="KW-1185">Reference proteome</keyword>
<sequence length="144" mass="15482">MMATLLVKATRALELLNYTPIQGRPCRICPSHRDPSQRLSGAANLFVADLDPTMDAKSFHETRVERFVHREKPQNQQVGTEAACERPDCAPSDPVSQEATEAPATSAPAPPAPEFSLANARDVGPPTLPAPELSQEGQSTPILS</sequence>
<dbReference type="EMBL" id="JAPMOS010000043">
    <property type="protein sequence ID" value="KAJ4457625.1"/>
    <property type="molecule type" value="Genomic_DNA"/>
</dbReference>
<evidence type="ECO:0000256" key="1">
    <source>
        <dbReference type="SAM" id="MobiDB-lite"/>
    </source>
</evidence>
<dbReference type="Proteomes" id="UP001141327">
    <property type="component" value="Unassembled WGS sequence"/>
</dbReference>
<proteinExistence type="predicted"/>
<reference evidence="2" key="1">
    <citation type="journal article" date="2022" name="bioRxiv">
        <title>Genomics of Preaxostyla Flagellates Illuminates Evolutionary Transitions and the Path Towards Mitochondrial Loss.</title>
        <authorList>
            <person name="Novak L.V.F."/>
            <person name="Treitli S.C."/>
            <person name="Pyrih J."/>
            <person name="Halakuc P."/>
            <person name="Pipaliya S.V."/>
            <person name="Vacek V."/>
            <person name="Brzon O."/>
            <person name="Soukal P."/>
            <person name="Eme L."/>
            <person name="Dacks J.B."/>
            <person name="Karnkowska A."/>
            <person name="Elias M."/>
            <person name="Hampl V."/>
        </authorList>
    </citation>
    <scope>NUCLEOTIDE SEQUENCE</scope>
    <source>
        <strain evidence="2">RCP-MX</strain>
    </source>
</reference>
<feature type="compositionally biased region" description="Polar residues" evidence="1">
    <location>
        <begin position="135"/>
        <end position="144"/>
    </location>
</feature>